<keyword evidence="2" id="KW-0472">Membrane</keyword>
<keyword evidence="4" id="KW-1185">Reference proteome</keyword>
<dbReference type="RefSeq" id="WP_310547458.1">
    <property type="nucleotide sequence ID" value="NZ_JAVKGR010000002.1"/>
</dbReference>
<comment type="caution">
    <text evidence="3">The sequence shown here is derived from an EMBL/GenBank/DDBJ whole genome shotgun (WGS) entry which is preliminary data.</text>
</comment>
<dbReference type="EMBL" id="JAVKGR010000002">
    <property type="protein sequence ID" value="MDR8018462.1"/>
    <property type="molecule type" value="Genomic_DNA"/>
</dbReference>
<keyword evidence="2" id="KW-0812">Transmembrane</keyword>
<feature type="region of interest" description="Disordered" evidence="1">
    <location>
        <begin position="1"/>
        <end position="67"/>
    </location>
</feature>
<feature type="transmembrane region" description="Helical" evidence="2">
    <location>
        <begin position="97"/>
        <end position="116"/>
    </location>
</feature>
<name>A0ABU2DPL9_9MICC</name>
<proteinExistence type="predicted"/>
<organism evidence="3 4">
    <name type="scientific">Nesterenkonia aerolata</name>
    <dbReference type="NCBI Taxonomy" id="3074079"/>
    <lineage>
        <taxon>Bacteria</taxon>
        <taxon>Bacillati</taxon>
        <taxon>Actinomycetota</taxon>
        <taxon>Actinomycetes</taxon>
        <taxon>Micrococcales</taxon>
        <taxon>Micrococcaceae</taxon>
        <taxon>Nesterenkonia</taxon>
    </lineage>
</organism>
<feature type="transmembrane region" description="Helical" evidence="2">
    <location>
        <begin position="71"/>
        <end position="91"/>
    </location>
</feature>
<evidence type="ECO:0008006" key="5">
    <source>
        <dbReference type="Google" id="ProtNLM"/>
    </source>
</evidence>
<protein>
    <recommendedName>
        <fullName evidence="5">DUF308 domain-containing protein</fullName>
    </recommendedName>
</protein>
<sequence>MSPHRDDDPSALFGRDGRPRSRPQSQGTWQPQGQPGQGPRDYRVDEDAFDELDDFHPPNPKNPLAGAKPGLVLGTALFLGSLVALLLLIWLPVSLPGIVATGLVGLALAGLVVLFLQMPQSRSGGGDGAQV</sequence>
<evidence type="ECO:0000313" key="3">
    <source>
        <dbReference type="EMBL" id="MDR8018462.1"/>
    </source>
</evidence>
<reference evidence="3 4" key="1">
    <citation type="submission" date="2023-09" db="EMBL/GenBank/DDBJ databases">
        <title>Description of three actinobacteria isolated from air of manufacturing shop in a pharmaceutical factory.</title>
        <authorList>
            <person name="Zhang D.-F."/>
        </authorList>
    </citation>
    <scope>NUCLEOTIDE SEQUENCE [LARGE SCALE GENOMIC DNA]</scope>
    <source>
        <strain evidence="3 4">LY-0111</strain>
    </source>
</reference>
<keyword evidence="2" id="KW-1133">Transmembrane helix</keyword>
<dbReference type="Proteomes" id="UP001251870">
    <property type="component" value="Unassembled WGS sequence"/>
</dbReference>
<evidence type="ECO:0000313" key="4">
    <source>
        <dbReference type="Proteomes" id="UP001251870"/>
    </source>
</evidence>
<accession>A0ABU2DPL9</accession>
<evidence type="ECO:0000256" key="1">
    <source>
        <dbReference type="SAM" id="MobiDB-lite"/>
    </source>
</evidence>
<feature type="compositionally biased region" description="Low complexity" evidence="1">
    <location>
        <begin position="23"/>
        <end position="39"/>
    </location>
</feature>
<gene>
    <name evidence="3" type="ORF">RIL96_02615</name>
</gene>
<evidence type="ECO:0000256" key="2">
    <source>
        <dbReference type="SAM" id="Phobius"/>
    </source>
</evidence>